<dbReference type="GO" id="GO:0005737">
    <property type="term" value="C:cytoplasm"/>
    <property type="evidence" value="ECO:0007669"/>
    <property type="project" value="TreeGrafter"/>
</dbReference>
<dbReference type="InterPro" id="IPR019775">
    <property type="entry name" value="WD40_repeat_CS"/>
</dbReference>
<keyword evidence="1 3" id="KW-0853">WD repeat</keyword>
<dbReference type="OrthoDB" id="19711at2759"/>
<dbReference type="AlphaFoldDB" id="A0A0C3QE69"/>
<dbReference type="SMART" id="SM00320">
    <property type="entry name" value="WD40"/>
    <property type="match status" value="7"/>
</dbReference>
<feature type="compositionally biased region" description="Low complexity" evidence="4">
    <location>
        <begin position="1"/>
        <end position="22"/>
    </location>
</feature>
<proteinExistence type="predicted"/>
<evidence type="ECO:0000256" key="3">
    <source>
        <dbReference type="PROSITE-ProRule" id="PRU00221"/>
    </source>
</evidence>
<feature type="repeat" description="WD" evidence="3">
    <location>
        <begin position="535"/>
        <end position="576"/>
    </location>
</feature>
<dbReference type="Gene3D" id="2.130.10.10">
    <property type="entry name" value="YVTN repeat-like/Quinoprotein amine dehydrogenase"/>
    <property type="match status" value="2"/>
</dbReference>
<dbReference type="InterPro" id="IPR020472">
    <property type="entry name" value="WD40_PAC1"/>
</dbReference>
<dbReference type="PROSITE" id="PS50181">
    <property type="entry name" value="FBOX"/>
    <property type="match status" value="1"/>
</dbReference>
<dbReference type="GO" id="GO:0043161">
    <property type="term" value="P:proteasome-mediated ubiquitin-dependent protein catabolic process"/>
    <property type="evidence" value="ECO:0007669"/>
    <property type="project" value="TreeGrafter"/>
</dbReference>
<dbReference type="SMART" id="SM00256">
    <property type="entry name" value="FBOX"/>
    <property type="match status" value="1"/>
</dbReference>
<name>A0A0C3QE69_9AGAM</name>
<dbReference type="PRINTS" id="PR00320">
    <property type="entry name" value="GPROTEINBRPT"/>
</dbReference>
<feature type="repeat" description="WD" evidence="3">
    <location>
        <begin position="455"/>
        <end position="494"/>
    </location>
</feature>
<dbReference type="InterPro" id="IPR001680">
    <property type="entry name" value="WD40_rpt"/>
</dbReference>
<dbReference type="CDD" id="cd00200">
    <property type="entry name" value="WD40"/>
    <property type="match status" value="1"/>
</dbReference>
<dbReference type="InterPro" id="IPR036322">
    <property type="entry name" value="WD40_repeat_dom_sf"/>
</dbReference>
<dbReference type="GO" id="GO:0005634">
    <property type="term" value="C:nucleus"/>
    <property type="evidence" value="ECO:0007669"/>
    <property type="project" value="TreeGrafter"/>
</dbReference>
<evidence type="ECO:0000313" key="7">
    <source>
        <dbReference type="Proteomes" id="UP000054248"/>
    </source>
</evidence>
<feature type="repeat" description="WD" evidence="3">
    <location>
        <begin position="364"/>
        <end position="397"/>
    </location>
</feature>
<accession>A0A0C3QE69</accession>
<dbReference type="InterPro" id="IPR036047">
    <property type="entry name" value="F-box-like_dom_sf"/>
</dbReference>
<dbReference type="Pfam" id="PF00400">
    <property type="entry name" value="WD40"/>
    <property type="match status" value="6"/>
</dbReference>
<evidence type="ECO:0000259" key="5">
    <source>
        <dbReference type="PROSITE" id="PS50181"/>
    </source>
</evidence>
<dbReference type="GO" id="GO:0010992">
    <property type="term" value="P:ubiquitin recycling"/>
    <property type="evidence" value="ECO:0007669"/>
    <property type="project" value="TreeGrafter"/>
</dbReference>
<feature type="repeat" description="WD" evidence="3">
    <location>
        <begin position="321"/>
        <end position="362"/>
    </location>
</feature>
<reference evidence="6 7" key="1">
    <citation type="submission" date="2014-04" db="EMBL/GenBank/DDBJ databases">
        <authorList>
            <consortium name="DOE Joint Genome Institute"/>
            <person name="Kuo A."/>
            <person name="Girlanda M."/>
            <person name="Perotto S."/>
            <person name="Kohler A."/>
            <person name="Nagy L.G."/>
            <person name="Floudas D."/>
            <person name="Copeland A."/>
            <person name="Barry K.W."/>
            <person name="Cichocki N."/>
            <person name="Veneault-Fourrey C."/>
            <person name="LaButti K."/>
            <person name="Lindquist E.A."/>
            <person name="Lipzen A."/>
            <person name="Lundell T."/>
            <person name="Morin E."/>
            <person name="Murat C."/>
            <person name="Sun H."/>
            <person name="Tunlid A."/>
            <person name="Henrissat B."/>
            <person name="Grigoriev I.V."/>
            <person name="Hibbett D.S."/>
            <person name="Martin F."/>
            <person name="Nordberg H.P."/>
            <person name="Cantor M.N."/>
            <person name="Hua S.X."/>
        </authorList>
    </citation>
    <scope>NUCLEOTIDE SEQUENCE [LARGE SCALE GENOMIC DNA]</scope>
    <source>
        <strain evidence="6 7">MUT 4182</strain>
    </source>
</reference>
<evidence type="ECO:0000256" key="4">
    <source>
        <dbReference type="SAM" id="MobiDB-lite"/>
    </source>
</evidence>
<dbReference type="SUPFAM" id="SSF81383">
    <property type="entry name" value="F-box domain"/>
    <property type="match status" value="1"/>
</dbReference>
<dbReference type="InterPro" id="IPR001810">
    <property type="entry name" value="F-box_dom"/>
</dbReference>
<organism evidence="6 7">
    <name type="scientific">Tulasnella calospora MUT 4182</name>
    <dbReference type="NCBI Taxonomy" id="1051891"/>
    <lineage>
        <taxon>Eukaryota</taxon>
        <taxon>Fungi</taxon>
        <taxon>Dikarya</taxon>
        <taxon>Basidiomycota</taxon>
        <taxon>Agaricomycotina</taxon>
        <taxon>Agaricomycetes</taxon>
        <taxon>Cantharellales</taxon>
        <taxon>Tulasnellaceae</taxon>
        <taxon>Tulasnella</taxon>
    </lineage>
</organism>
<dbReference type="GO" id="GO:0043130">
    <property type="term" value="F:ubiquitin binding"/>
    <property type="evidence" value="ECO:0007669"/>
    <property type="project" value="TreeGrafter"/>
</dbReference>
<feature type="repeat" description="WD" evidence="3">
    <location>
        <begin position="415"/>
        <end position="445"/>
    </location>
</feature>
<dbReference type="HOGENOM" id="CLU_000288_103_6_1"/>
<dbReference type="Pfam" id="PF12937">
    <property type="entry name" value="F-box-like"/>
    <property type="match status" value="1"/>
</dbReference>
<protein>
    <recommendedName>
        <fullName evidence="5">F-box domain-containing protein</fullName>
    </recommendedName>
</protein>
<dbReference type="EMBL" id="KN823068">
    <property type="protein sequence ID" value="KIO24106.1"/>
    <property type="molecule type" value="Genomic_DNA"/>
</dbReference>
<keyword evidence="2" id="KW-0677">Repeat</keyword>
<dbReference type="PROSITE" id="PS00678">
    <property type="entry name" value="WD_REPEATS_1"/>
    <property type="match status" value="3"/>
</dbReference>
<dbReference type="SUPFAM" id="SSF50978">
    <property type="entry name" value="WD40 repeat-like"/>
    <property type="match status" value="1"/>
</dbReference>
<sequence>MLTSFLSNGSSSSSSSHPTARSGEVDPEPADASLPRSLRHVQSFETSAYSVIGIPTSPKADQEFNGLGRTGAIDGPDAAACRLFKPLPPQPQQPYQHSTPRKIFSKIFGIGNGGNGSVRGKSKRVSIRRDADVDDADYPLDGEEGELIDDEACFVDAKEVSGFDILSQLPDELALHVISQLDLHSLIACLSVCHNWRALCLDPQVWRDLFMRQKGWKVNTALAAWKASQRTPAPPFITYSPSTVSRRLSLSFTLPSLASRRLSQYSTSSNPPLTRPLSLVLPTWDEGTVPLSLDWKALYTTRRELEQRWRSKSYKPQSLKLSDHRDSVYCLEFDSIHNVLVTGSRDKTIKIWSLTTGELRQTLKDHHSGSVLCLKAIAAEGFMVSGSSDRTIIVWELGGLGKESGEVTGTVKRVLSGHAGGVLDLRVDENWIVSCSKDAVVRVWSRHTLEPYCDLMGHEGPVNAVGLQGDHVISASGDGKMILWDLQTRSKVRTFEGHDRGLACVEFKGDHIISGSNDRKIKIWSASTGECLHTVSGHDLLVRAISFDAESGKLISASYDKTVKVWDLDGGEIVVGKKTNVTATCVREFKDYHTSHIFDVKFDARRIVSSSHDENIVILDFGEDLDTSLFL</sequence>
<dbReference type="PROSITE" id="PS50082">
    <property type="entry name" value="WD_REPEATS_2"/>
    <property type="match status" value="6"/>
</dbReference>
<feature type="domain" description="F-box" evidence="5">
    <location>
        <begin position="163"/>
        <end position="209"/>
    </location>
</feature>
<dbReference type="Proteomes" id="UP000054248">
    <property type="component" value="Unassembled WGS sequence"/>
</dbReference>
<evidence type="ECO:0000256" key="2">
    <source>
        <dbReference type="ARBA" id="ARBA00022737"/>
    </source>
</evidence>
<dbReference type="CDD" id="cd09917">
    <property type="entry name" value="F-box_SF"/>
    <property type="match status" value="1"/>
</dbReference>
<dbReference type="InterPro" id="IPR015943">
    <property type="entry name" value="WD40/YVTN_repeat-like_dom_sf"/>
</dbReference>
<feature type="region of interest" description="Disordered" evidence="4">
    <location>
        <begin position="1"/>
        <end position="35"/>
    </location>
</feature>
<dbReference type="STRING" id="1051891.A0A0C3QE69"/>
<feature type="repeat" description="WD" evidence="3">
    <location>
        <begin position="495"/>
        <end position="534"/>
    </location>
</feature>
<dbReference type="Gene3D" id="1.20.1280.50">
    <property type="match status" value="1"/>
</dbReference>
<gene>
    <name evidence="6" type="ORF">M407DRAFT_77366</name>
</gene>
<dbReference type="PANTHER" id="PTHR19849">
    <property type="entry name" value="PHOSPHOLIPASE A-2-ACTIVATING PROTEIN"/>
    <property type="match status" value="1"/>
</dbReference>
<evidence type="ECO:0000313" key="6">
    <source>
        <dbReference type="EMBL" id="KIO24106.1"/>
    </source>
</evidence>
<keyword evidence="7" id="KW-1185">Reference proteome</keyword>
<dbReference type="PROSITE" id="PS50294">
    <property type="entry name" value="WD_REPEATS_REGION"/>
    <property type="match status" value="4"/>
</dbReference>
<evidence type="ECO:0000256" key="1">
    <source>
        <dbReference type="ARBA" id="ARBA00022574"/>
    </source>
</evidence>
<dbReference type="PANTHER" id="PTHR19849:SF1">
    <property type="entry name" value="F-BOX_WD REPEAT-CONTAINING PROTEIN 7"/>
    <property type="match status" value="1"/>
</dbReference>
<reference evidence="7" key="2">
    <citation type="submission" date="2015-01" db="EMBL/GenBank/DDBJ databases">
        <title>Evolutionary Origins and Diversification of the Mycorrhizal Mutualists.</title>
        <authorList>
            <consortium name="DOE Joint Genome Institute"/>
            <consortium name="Mycorrhizal Genomics Consortium"/>
            <person name="Kohler A."/>
            <person name="Kuo A."/>
            <person name="Nagy L.G."/>
            <person name="Floudas D."/>
            <person name="Copeland A."/>
            <person name="Barry K.W."/>
            <person name="Cichocki N."/>
            <person name="Veneault-Fourrey C."/>
            <person name="LaButti K."/>
            <person name="Lindquist E.A."/>
            <person name="Lipzen A."/>
            <person name="Lundell T."/>
            <person name="Morin E."/>
            <person name="Murat C."/>
            <person name="Riley R."/>
            <person name="Ohm R."/>
            <person name="Sun H."/>
            <person name="Tunlid A."/>
            <person name="Henrissat B."/>
            <person name="Grigoriev I.V."/>
            <person name="Hibbett D.S."/>
            <person name="Martin F."/>
        </authorList>
    </citation>
    <scope>NUCLEOTIDE SEQUENCE [LARGE SCALE GENOMIC DNA]</scope>
    <source>
        <strain evidence="7">MUT 4182</strain>
    </source>
</reference>